<sequence length="126" mass="13129">MTGYSSAGKIAIQSRTLSILCAYMTGSRFGRVTSTSHRASGHCRTEPSSKSTPPTSCYTDARASNGTDKSRADVIGHAHWVGKSRSTTAAAAPGPPSSTPEYATFSTPVARGGSNQGMDIYSYACL</sequence>
<name>A0AAI8YHN6_9PEZI</name>
<feature type="compositionally biased region" description="Low complexity" evidence="1">
    <location>
        <begin position="46"/>
        <end position="56"/>
    </location>
</feature>
<evidence type="ECO:0000313" key="3">
    <source>
        <dbReference type="Proteomes" id="UP001295740"/>
    </source>
</evidence>
<dbReference type="EMBL" id="CAUWAG010000007">
    <property type="protein sequence ID" value="CAJ2504982.1"/>
    <property type="molecule type" value="Genomic_DNA"/>
</dbReference>
<evidence type="ECO:0000313" key="2">
    <source>
        <dbReference type="EMBL" id="CAJ2504982.1"/>
    </source>
</evidence>
<feature type="region of interest" description="Disordered" evidence="1">
    <location>
        <begin position="33"/>
        <end position="71"/>
    </location>
</feature>
<organism evidence="2 3">
    <name type="scientific">Anthostomella pinea</name>
    <dbReference type="NCBI Taxonomy" id="933095"/>
    <lineage>
        <taxon>Eukaryota</taxon>
        <taxon>Fungi</taxon>
        <taxon>Dikarya</taxon>
        <taxon>Ascomycota</taxon>
        <taxon>Pezizomycotina</taxon>
        <taxon>Sordariomycetes</taxon>
        <taxon>Xylariomycetidae</taxon>
        <taxon>Xylariales</taxon>
        <taxon>Xylariaceae</taxon>
        <taxon>Anthostomella</taxon>
    </lineage>
</organism>
<accession>A0AAI8YHN6</accession>
<gene>
    <name evidence="2" type="ORF">KHLLAP_LOCUS5450</name>
</gene>
<proteinExistence type="predicted"/>
<dbReference type="AlphaFoldDB" id="A0AAI8YHN6"/>
<comment type="caution">
    <text evidence="2">The sequence shown here is derived from an EMBL/GenBank/DDBJ whole genome shotgun (WGS) entry which is preliminary data.</text>
</comment>
<dbReference type="Proteomes" id="UP001295740">
    <property type="component" value="Unassembled WGS sequence"/>
</dbReference>
<evidence type="ECO:0000256" key="1">
    <source>
        <dbReference type="SAM" id="MobiDB-lite"/>
    </source>
</evidence>
<reference evidence="2" key="1">
    <citation type="submission" date="2023-10" db="EMBL/GenBank/DDBJ databases">
        <authorList>
            <person name="Hackl T."/>
        </authorList>
    </citation>
    <scope>NUCLEOTIDE SEQUENCE</scope>
</reference>
<keyword evidence="3" id="KW-1185">Reference proteome</keyword>
<protein>
    <submittedName>
        <fullName evidence="2">Uu.00g123760.m01.CDS01</fullName>
    </submittedName>
</protein>
<feature type="region of interest" description="Disordered" evidence="1">
    <location>
        <begin position="84"/>
        <end position="109"/>
    </location>
</feature>